<dbReference type="PROSITE" id="PS50089">
    <property type="entry name" value="ZF_RING_2"/>
    <property type="match status" value="1"/>
</dbReference>
<keyword evidence="6" id="KW-1185">Reference proteome</keyword>
<dbReference type="PANTHER" id="PTHR12109:SF5">
    <property type="entry name" value="RING-TYPE DOMAIN-CONTAINING PROTEIN"/>
    <property type="match status" value="1"/>
</dbReference>
<dbReference type="InterPro" id="IPR001841">
    <property type="entry name" value="Znf_RING"/>
</dbReference>
<dbReference type="InterPro" id="IPR047126">
    <property type="entry name" value="RNF141-like"/>
</dbReference>
<evidence type="ECO:0000256" key="1">
    <source>
        <dbReference type="ARBA" id="ARBA00022771"/>
    </source>
</evidence>
<proteinExistence type="predicted"/>
<organism evidence="5 6">
    <name type="scientific">Macrosiphum euphorbiae</name>
    <name type="common">potato aphid</name>
    <dbReference type="NCBI Taxonomy" id="13131"/>
    <lineage>
        <taxon>Eukaryota</taxon>
        <taxon>Metazoa</taxon>
        <taxon>Ecdysozoa</taxon>
        <taxon>Arthropoda</taxon>
        <taxon>Hexapoda</taxon>
        <taxon>Insecta</taxon>
        <taxon>Pterygota</taxon>
        <taxon>Neoptera</taxon>
        <taxon>Paraneoptera</taxon>
        <taxon>Hemiptera</taxon>
        <taxon>Sternorrhyncha</taxon>
        <taxon>Aphidomorpha</taxon>
        <taxon>Aphidoidea</taxon>
        <taxon>Aphididae</taxon>
        <taxon>Macrosiphini</taxon>
        <taxon>Macrosiphum</taxon>
    </lineage>
</organism>
<evidence type="ECO:0000313" key="5">
    <source>
        <dbReference type="EMBL" id="CAI6357191.1"/>
    </source>
</evidence>
<accession>A0AAV0WNX3</accession>
<keyword evidence="1 3" id="KW-0863">Zinc-finger</keyword>
<dbReference type="GO" id="GO:0008270">
    <property type="term" value="F:zinc ion binding"/>
    <property type="evidence" value="ECO:0007669"/>
    <property type="project" value="UniProtKB-KW"/>
</dbReference>
<keyword evidence="1 3" id="KW-0479">Metal-binding</keyword>
<dbReference type="EMBL" id="CARXXK010000002">
    <property type="protein sequence ID" value="CAI6357191.1"/>
    <property type="molecule type" value="Genomic_DNA"/>
</dbReference>
<dbReference type="Pfam" id="PF13920">
    <property type="entry name" value="zf-C3HC4_3"/>
    <property type="match status" value="1"/>
</dbReference>
<comment type="caution">
    <text evidence="5">The sequence shown here is derived from an EMBL/GenBank/DDBJ whole genome shotgun (WGS) entry which is preliminary data.</text>
</comment>
<gene>
    <name evidence="5" type="ORF">MEUPH1_LOCUS12844</name>
</gene>
<dbReference type="AlphaFoldDB" id="A0AAV0WNX3"/>
<feature type="domain" description="RING-type" evidence="4">
    <location>
        <begin position="251"/>
        <end position="288"/>
    </location>
</feature>
<evidence type="ECO:0000256" key="3">
    <source>
        <dbReference type="PROSITE-ProRule" id="PRU00175"/>
    </source>
</evidence>
<evidence type="ECO:0000313" key="6">
    <source>
        <dbReference type="Proteomes" id="UP001160148"/>
    </source>
</evidence>
<name>A0AAV0WNX3_9HEMI</name>
<dbReference type="InterPro" id="IPR013083">
    <property type="entry name" value="Znf_RING/FYVE/PHD"/>
</dbReference>
<evidence type="ECO:0000256" key="2">
    <source>
        <dbReference type="ARBA" id="ARBA00022833"/>
    </source>
</evidence>
<dbReference type="Proteomes" id="UP001160148">
    <property type="component" value="Unassembled WGS sequence"/>
</dbReference>
<evidence type="ECO:0000259" key="4">
    <source>
        <dbReference type="PROSITE" id="PS50089"/>
    </source>
</evidence>
<dbReference type="SUPFAM" id="SSF57850">
    <property type="entry name" value="RING/U-box"/>
    <property type="match status" value="1"/>
</dbReference>
<dbReference type="Gene3D" id="3.30.40.10">
    <property type="entry name" value="Zinc/RING finger domain, C3HC4 (zinc finger)"/>
    <property type="match status" value="1"/>
</dbReference>
<dbReference type="PANTHER" id="PTHR12109">
    <property type="entry name" value="RING FINGER PROTEIN 141-RELATED"/>
    <property type="match status" value="1"/>
</dbReference>
<protein>
    <recommendedName>
        <fullName evidence="4">RING-type domain-containing protein</fullName>
    </recommendedName>
</protein>
<keyword evidence="2" id="KW-0862">Zinc</keyword>
<sequence>MKYLANSERIMTATRQLTLGIITVKEFLLQCSHSTETYLRQEINWHNNIEQDENMQASDQEDENMQANDLQDDENMQANVHQDDENQQDNDNNESDVIVYDQIEPLQHVVNVIENDSNPDDSVYFPFLRPGVRRIERNDSDESVANDAQLNDQDSDDSVFPFRFVPMRRANVLNDHSGDEIIHPDENEEPRQEEYQWNEQDFIIAEELDPDVIFMMELDNRRRMAEIEDLPFVQVQPVSDSETIGNFDNICVVCCDSIRTHAFIPCGHRPVCGDCVVLLNPERCPLCNQPFTTYIRIWS</sequence>
<reference evidence="5 6" key="1">
    <citation type="submission" date="2023-01" db="EMBL/GenBank/DDBJ databases">
        <authorList>
            <person name="Whitehead M."/>
        </authorList>
    </citation>
    <scope>NUCLEOTIDE SEQUENCE [LARGE SCALE GENOMIC DNA]</scope>
</reference>